<evidence type="ECO:0000256" key="1">
    <source>
        <dbReference type="SAM" id="SignalP"/>
    </source>
</evidence>
<proteinExistence type="predicted"/>
<evidence type="ECO:0000313" key="2">
    <source>
        <dbReference type="EMBL" id="KAJ8962530.1"/>
    </source>
</evidence>
<comment type="caution">
    <text evidence="2">The sequence shown here is derived from an EMBL/GenBank/DDBJ whole genome shotgun (WGS) entry which is preliminary data.</text>
</comment>
<feature type="chain" id="PRO_5043720609" evidence="1">
    <location>
        <begin position="21"/>
        <end position="146"/>
    </location>
</feature>
<dbReference type="AlphaFoldDB" id="A0AAV8ZF38"/>
<feature type="signal peptide" evidence="1">
    <location>
        <begin position="1"/>
        <end position="20"/>
    </location>
</feature>
<evidence type="ECO:0000313" key="3">
    <source>
        <dbReference type="Proteomes" id="UP001162162"/>
    </source>
</evidence>
<keyword evidence="1" id="KW-0732">Signal</keyword>
<organism evidence="2 3">
    <name type="scientific">Aromia moschata</name>
    <dbReference type="NCBI Taxonomy" id="1265417"/>
    <lineage>
        <taxon>Eukaryota</taxon>
        <taxon>Metazoa</taxon>
        <taxon>Ecdysozoa</taxon>
        <taxon>Arthropoda</taxon>
        <taxon>Hexapoda</taxon>
        <taxon>Insecta</taxon>
        <taxon>Pterygota</taxon>
        <taxon>Neoptera</taxon>
        <taxon>Endopterygota</taxon>
        <taxon>Coleoptera</taxon>
        <taxon>Polyphaga</taxon>
        <taxon>Cucujiformia</taxon>
        <taxon>Chrysomeloidea</taxon>
        <taxon>Cerambycidae</taxon>
        <taxon>Cerambycinae</taxon>
        <taxon>Callichromatini</taxon>
        <taxon>Aromia</taxon>
    </lineage>
</organism>
<dbReference type="EMBL" id="JAPWTK010000002">
    <property type="protein sequence ID" value="KAJ8962530.1"/>
    <property type="molecule type" value="Genomic_DNA"/>
</dbReference>
<keyword evidence="3" id="KW-1185">Reference proteome</keyword>
<sequence length="146" mass="16849">MKEILVIFLMFYSFLMYDQTCDNILVSDFSPQDCVNKQTEESSYYYWVDETSCLPYCAAYTADVIHHSVNFGNLCYNAGLDTIKLYDNESINRIFKRLVNYIRISYPCITTPLTDPSRCPGTHVCSVIRQSHAGTLDRQIHTLCDL</sequence>
<name>A0AAV8ZF38_9CUCU</name>
<protein>
    <submittedName>
        <fullName evidence="2">Uncharacterized protein</fullName>
    </submittedName>
</protein>
<gene>
    <name evidence="2" type="ORF">NQ318_000921</name>
</gene>
<accession>A0AAV8ZF38</accession>
<dbReference type="Proteomes" id="UP001162162">
    <property type="component" value="Unassembled WGS sequence"/>
</dbReference>
<reference evidence="2" key="1">
    <citation type="journal article" date="2023" name="Insect Mol. Biol.">
        <title>Genome sequencing provides insights into the evolution of gene families encoding plant cell wall-degrading enzymes in longhorned beetles.</title>
        <authorList>
            <person name="Shin N.R."/>
            <person name="Okamura Y."/>
            <person name="Kirsch R."/>
            <person name="Pauchet Y."/>
        </authorList>
    </citation>
    <scope>NUCLEOTIDE SEQUENCE</scope>
    <source>
        <strain evidence="2">AMC_N1</strain>
    </source>
</reference>